<protein>
    <recommendedName>
        <fullName evidence="2">ATP-grasp domain-containing protein</fullName>
    </recommendedName>
</protein>
<dbReference type="EMBL" id="UINC01006346">
    <property type="protein sequence ID" value="SVA26978.1"/>
    <property type="molecule type" value="Genomic_DNA"/>
</dbReference>
<dbReference type="AlphaFoldDB" id="A0A381UH53"/>
<dbReference type="Pfam" id="PF03133">
    <property type="entry name" value="TTL"/>
    <property type="match status" value="1"/>
</dbReference>
<dbReference type="SUPFAM" id="SSF56059">
    <property type="entry name" value="Glutathione synthetase ATP-binding domain-like"/>
    <property type="match status" value="1"/>
</dbReference>
<organism evidence="1">
    <name type="scientific">marine metagenome</name>
    <dbReference type="NCBI Taxonomy" id="408172"/>
    <lineage>
        <taxon>unclassified sequences</taxon>
        <taxon>metagenomes</taxon>
        <taxon>ecological metagenomes</taxon>
    </lineage>
</organism>
<dbReference type="PANTHER" id="PTHR46069:SF1">
    <property type="entry name" value="CHROMOSOME UNDETERMINED SCAFFOLD_125, WHOLE GENOME SHOTGUN SEQUENCE"/>
    <property type="match status" value="1"/>
</dbReference>
<dbReference type="PROSITE" id="PS51221">
    <property type="entry name" value="TTL"/>
    <property type="match status" value="1"/>
</dbReference>
<dbReference type="PANTHER" id="PTHR46069">
    <property type="entry name" value="TUBULIN TYROSINE LIGASE"/>
    <property type="match status" value="1"/>
</dbReference>
<name>A0A381UH53_9ZZZZ</name>
<dbReference type="Gene3D" id="3.30.470.20">
    <property type="entry name" value="ATP-grasp fold, B domain"/>
    <property type="match status" value="1"/>
</dbReference>
<sequence length="356" mass="41950">MKMNSFTYYTNDGYFNEIITGYFDKKDNWKNTQNDISQVTFFNSLTQTCHKCKIVTNFVDTSALGNKKKLYKNLVKYAKNNSISLPYLPKTYCFKINDILKFKNPSFWKRNEWILKPEFGMRQEGIKRVRNYNEFTNWLEQNKKESDWIIQKYINKPLLYQKKKFHFRVYAFILRYGKNFESYVYPDGYMYVADKEYTPNKFNALTHITTSCNNKTFPGDYNSYYGSGEFEKKIFPQIKKICTDSILATYKTMTCPNSNANDDYICFKMLAYDIIPDINKKVYLMEVNARIIGMAESDPPGNCYSKNPSLQTKEFKTGLMGNMLNIALNKINDSKKLIQTESTKANRMIKLFTKTI</sequence>
<dbReference type="InterPro" id="IPR004344">
    <property type="entry name" value="TTL/TTLL_fam"/>
</dbReference>
<evidence type="ECO:0000313" key="1">
    <source>
        <dbReference type="EMBL" id="SVA26978.1"/>
    </source>
</evidence>
<accession>A0A381UH53</accession>
<gene>
    <name evidence="1" type="ORF">METZ01_LOCUS79832</name>
</gene>
<reference evidence="1" key="1">
    <citation type="submission" date="2018-05" db="EMBL/GenBank/DDBJ databases">
        <authorList>
            <person name="Lanie J.A."/>
            <person name="Ng W.-L."/>
            <person name="Kazmierczak K.M."/>
            <person name="Andrzejewski T.M."/>
            <person name="Davidsen T.M."/>
            <person name="Wayne K.J."/>
            <person name="Tettelin H."/>
            <person name="Glass J.I."/>
            <person name="Rusch D."/>
            <person name="Podicherti R."/>
            <person name="Tsui H.-C.T."/>
            <person name="Winkler M.E."/>
        </authorList>
    </citation>
    <scope>NUCLEOTIDE SEQUENCE</scope>
</reference>
<evidence type="ECO:0008006" key="2">
    <source>
        <dbReference type="Google" id="ProtNLM"/>
    </source>
</evidence>
<proteinExistence type="predicted"/>